<dbReference type="EMBL" id="BQNB010012962">
    <property type="protein sequence ID" value="GJT10100.1"/>
    <property type="molecule type" value="Genomic_DNA"/>
</dbReference>
<reference evidence="1" key="1">
    <citation type="journal article" date="2022" name="Int. J. Mol. Sci.">
        <title>Draft Genome of Tanacetum Coccineum: Genomic Comparison of Closely Related Tanacetum-Family Plants.</title>
        <authorList>
            <person name="Yamashiro T."/>
            <person name="Shiraishi A."/>
            <person name="Nakayama K."/>
            <person name="Satake H."/>
        </authorList>
    </citation>
    <scope>NUCLEOTIDE SEQUENCE</scope>
</reference>
<reference evidence="1" key="2">
    <citation type="submission" date="2022-01" db="EMBL/GenBank/DDBJ databases">
        <authorList>
            <person name="Yamashiro T."/>
            <person name="Shiraishi A."/>
            <person name="Satake H."/>
            <person name="Nakayama K."/>
        </authorList>
    </citation>
    <scope>NUCLEOTIDE SEQUENCE</scope>
</reference>
<name>A0ABQ5B5I6_9ASTR</name>
<sequence>MCRWEEHPRTLSRSGDSEKISMNFKAKRSSFSRIFSFFTLDGYGKVVLALGMTTGSSTWTIGGWTSLVVPLGSTVSFVTSASTSTTGETGGGSDLVFHGWRTARKISDHRPVGTTQVTQLCLTAFTASGSWNGIVVLLVEKSRALNPYLSILSNIGNTPDGLDLLEALVLNFSPTLKQWLLLRVHCKMYQVGEATSNPMMVDRLGEDLVNSIPEPHLNDSSNLCPLCHVEELLVLGQELATLCYESQKFVFMLRFQEQTIASSYPLCGSLEAINCHHCSIIAIVTWGFFQQDEEELVVVVDDVVEDDELDSENLKLDNLNPNSLLTSRLALLKYDKRNRKSVPSEMEIKRKPKAYRSVPGSLVPTRLEMEKSKDELMIDVFEFMTRNDFWHINTDI</sequence>
<organism evidence="1 2">
    <name type="scientific">Tanacetum coccineum</name>
    <dbReference type="NCBI Taxonomy" id="301880"/>
    <lineage>
        <taxon>Eukaryota</taxon>
        <taxon>Viridiplantae</taxon>
        <taxon>Streptophyta</taxon>
        <taxon>Embryophyta</taxon>
        <taxon>Tracheophyta</taxon>
        <taxon>Spermatophyta</taxon>
        <taxon>Magnoliopsida</taxon>
        <taxon>eudicotyledons</taxon>
        <taxon>Gunneridae</taxon>
        <taxon>Pentapetalae</taxon>
        <taxon>asterids</taxon>
        <taxon>campanulids</taxon>
        <taxon>Asterales</taxon>
        <taxon>Asteraceae</taxon>
        <taxon>Asteroideae</taxon>
        <taxon>Anthemideae</taxon>
        <taxon>Anthemidinae</taxon>
        <taxon>Tanacetum</taxon>
    </lineage>
</organism>
<evidence type="ECO:0000313" key="2">
    <source>
        <dbReference type="Proteomes" id="UP001151760"/>
    </source>
</evidence>
<keyword evidence="2" id="KW-1185">Reference proteome</keyword>
<gene>
    <name evidence="1" type="ORF">Tco_0857142</name>
</gene>
<comment type="caution">
    <text evidence="1">The sequence shown here is derived from an EMBL/GenBank/DDBJ whole genome shotgun (WGS) entry which is preliminary data.</text>
</comment>
<accession>A0ABQ5B5I6</accession>
<proteinExistence type="predicted"/>
<evidence type="ECO:0000313" key="1">
    <source>
        <dbReference type="EMBL" id="GJT10100.1"/>
    </source>
</evidence>
<protein>
    <submittedName>
        <fullName evidence="1">Uncharacterized protein</fullName>
    </submittedName>
</protein>
<dbReference type="Proteomes" id="UP001151760">
    <property type="component" value="Unassembled WGS sequence"/>
</dbReference>